<dbReference type="Gene3D" id="1.10.530.40">
    <property type="match status" value="1"/>
</dbReference>
<proteinExistence type="inferred from homology"/>
<dbReference type="InterPro" id="IPR001165">
    <property type="entry name" value="T4-type_lysozyme"/>
</dbReference>
<keyword evidence="3" id="KW-0378">Hydrolase</keyword>
<reference evidence="4 5" key="1">
    <citation type="submission" date="2024-07" db="EMBL/GenBank/DDBJ databases">
        <authorList>
            <person name="Hebao G."/>
        </authorList>
    </citation>
    <scope>NUCLEOTIDE SEQUENCE [LARGE SCALE GENOMIC DNA]</scope>
    <source>
        <strain evidence="4 5">ACCC 02193</strain>
    </source>
</reference>
<evidence type="ECO:0000256" key="3">
    <source>
        <dbReference type="RuleBase" id="RU003788"/>
    </source>
</evidence>
<dbReference type="Proteomes" id="UP001565243">
    <property type="component" value="Unassembled WGS sequence"/>
</dbReference>
<dbReference type="EC" id="3.2.1.17" evidence="3"/>
<comment type="similarity">
    <text evidence="3">Belongs to the glycosyl hydrolase 24 family.</text>
</comment>
<keyword evidence="5" id="KW-1185">Reference proteome</keyword>
<dbReference type="EMBL" id="JBGFFX010000006">
    <property type="protein sequence ID" value="MEY8771222.1"/>
    <property type="molecule type" value="Genomic_DNA"/>
</dbReference>
<evidence type="ECO:0000256" key="2">
    <source>
        <dbReference type="ARBA" id="ARBA00022638"/>
    </source>
</evidence>
<dbReference type="Pfam" id="PF00959">
    <property type="entry name" value="Phage_lysozyme"/>
    <property type="match status" value="1"/>
</dbReference>
<dbReference type="PANTHER" id="PTHR37406">
    <property type="entry name" value="T4-TYPE LYSOZYME 1-RELATED"/>
    <property type="match status" value="1"/>
</dbReference>
<accession>A0ABV4E8H3</accession>
<keyword evidence="2 3" id="KW-0081">Bacteriolytic enzyme</keyword>
<keyword evidence="1 3" id="KW-0929">Antimicrobial</keyword>
<sequence>MSKIIQILAYEEGYKEKPYIDTEGYPTVGCGILIGPKEAPLKYYSFTVPREVGDVWMQKIINDKIKEMNNRPVLVAALKECNEARADVLYSMAYQLGIDGLAAFKNTLVMISNKNFSGAAEGMLSSLWAKQTPARAKRHAEAMRSGTYDAWQGAL</sequence>
<dbReference type="InterPro" id="IPR002196">
    <property type="entry name" value="Glyco_hydro_24"/>
</dbReference>
<evidence type="ECO:0000313" key="5">
    <source>
        <dbReference type="Proteomes" id="UP001565243"/>
    </source>
</evidence>
<dbReference type="RefSeq" id="WP_125288002.1">
    <property type="nucleotide sequence ID" value="NZ_JBGFFX010000006.1"/>
</dbReference>
<dbReference type="InterPro" id="IPR023346">
    <property type="entry name" value="Lysozyme-like_dom_sf"/>
</dbReference>
<comment type="catalytic activity">
    <reaction evidence="3">
        <text>Hydrolysis of (1-&gt;4)-beta-linkages between N-acetylmuramic acid and N-acetyl-D-glucosamine residues in a peptidoglycan and between N-acetyl-D-glucosamine residues in chitodextrins.</text>
        <dbReference type="EC" id="3.2.1.17"/>
    </reaction>
</comment>
<dbReference type="PRINTS" id="PR00684">
    <property type="entry name" value="T4LYSOZYME"/>
</dbReference>
<keyword evidence="3" id="KW-0326">Glycosidase</keyword>
<organism evidence="4 5">
    <name type="scientific">Erwinia aeris</name>
    <dbReference type="NCBI Taxonomy" id="3239803"/>
    <lineage>
        <taxon>Bacteria</taxon>
        <taxon>Pseudomonadati</taxon>
        <taxon>Pseudomonadota</taxon>
        <taxon>Gammaproteobacteria</taxon>
        <taxon>Enterobacterales</taxon>
        <taxon>Erwiniaceae</taxon>
        <taxon>Erwinia</taxon>
    </lineage>
</organism>
<evidence type="ECO:0000313" key="4">
    <source>
        <dbReference type="EMBL" id="MEY8771222.1"/>
    </source>
</evidence>
<dbReference type="PANTHER" id="PTHR37406:SF1">
    <property type="entry name" value="T4-TYPE LYSOZYME 1-RELATED"/>
    <property type="match status" value="1"/>
</dbReference>
<dbReference type="InterPro" id="IPR023347">
    <property type="entry name" value="Lysozyme_dom_sf"/>
</dbReference>
<comment type="caution">
    <text evidence="4">The sequence shown here is derived from an EMBL/GenBank/DDBJ whole genome shotgun (WGS) entry which is preliminary data.</text>
</comment>
<name>A0ABV4E8H3_9GAMM</name>
<evidence type="ECO:0000256" key="1">
    <source>
        <dbReference type="ARBA" id="ARBA00022529"/>
    </source>
</evidence>
<gene>
    <name evidence="4" type="ORF">AB6T85_12425</name>
</gene>
<dbReference type="CDD" id="cd00735">
    <property type="entry name" value="T4-like_lys"/>
    <property type="match status" value="1"/>
</dbReference>
<protein>
    <recommendedName>
        <fullName evidence="3">Lysozyme</fullName>
        <ecNumber evidence="3">3.2.1.17</ecNumber>
    </recommendedName>
</protein>
<dbReference type="SUPFAM" id="SSF53955">
    <property type="entry name" value="Lysozyme-like"/>
    <property type="match status" value="1"/>
</dbReference>
<dbReference type="InterPro" id="IPR052619">
    <property type="entry name" value="Phage_lysozyme-like"/>
</dbReference>